<reference evidence="2 3" key="1">
    <citation type="journal article" date="2011" name="PLoS ONE">
        <title>Expanding the diversity of mycobacteriophages: insights into genome architecture and evolution.</title>
        <authorList>
            <person name="Pope W.H."/>
            <person name="Jacobs-Sera D."/>
            <person name="Russell D.A."/>
            <person name="Peebles C.L."/>
            <person name="Al-Atrache Z."/>
            <person name="Alcoser T.A."/>
            <person name="Alexander L.M."/>
            <person name="Alfano M.B."/>
            <person name="Alford S.T."/>
            <person name="Amy N.E."/>
            <person name="Anderson M.D."/>
            <person name="Anderson A.G."/>
            <person name="Ang A.A."/>
            <person name="Ares M.Jr."/>
            <person name="Barber A.J."/>
            <person name="Barker L.P."/>
            <person name="Barrett J.M."/>
            <person name="Barshop W.D."/>
            <person name="Bauerle C.M."/>
            <person name="Bayles I.M."/>
            <person name="Belfield K.L."/>
            <person name="Best A.A."/>
            <person name="Borjon A.Jr."/>
            <person name="Bowman C.A."/>
            <person name="Boyer C.A."/>
            <person name="Bradley K.W."/>
            <person name="Bradley V.A."/>
            <person name="Broadway L.N."/>
            <person name="Budwal K."/>
            <person name="Busby K.N."/>
            <person name="Campbell I.W."/>
            <person name="Campbell A.M."/>
            <person name="Carey A."/>
            <person name="Caruso S.M."/>
            <person name="Chew R.D."/>
            <person name="Cockburn C.L."/>
            <person name="Cohen L.B."/>
            <person name="Corajod J.M."/>
            <person name="Cresawn S.G."/>
            <person name="Davis K.R."/>
            <person name="Deng L."/>
            <person name="Denver D.R."/>
            <person name="Dixon B.R."/>
            <person name="Ekram S."/>
            <person name="Elgin S.C."/>
            <person name="Engelsen A.E."/>
            <person name="English B.E."/>
            <person name="Erb M.L."/>
            <person name="Estrada C."/>
            <person name="Filliger L.Z."/>
            <person name="Findley A.M."/>
            <person name="Forbes L."/>
            <person name="Forsyth M.H."/>
            <person name="Fox T.M."/>
            <person name="Fritz M.J."/>
            <person name="Garcia R."/>
            <person name="George Z.D."/>
            <person name="Georges A.E."/>
            <person name="Gissendanner C.R."/>
            <person name="Goff S."/>
            <person name="Goldstein R."/>
            <person name="Gordon K.C."/>
            <person name="Green R.D."/>
            <person name="Guerra S.L."/>
            <person name="Guiney-Olsen K.R."/>
            <person name="Guiza B.G."/>
            <person name="Haghighat L."/>
            <person name="Hagopian G.V."/>
            <person name="Harmon C.J."/>
            <person name="Harmson J.S."/>
            <person name="Hartzog G.A."/>
            <person name="Harvey S.E."/>
            <person name="He S."/>
            <person name="He K.J."/>
            <person name="Healy K.E."/>
            <person name="Higinbotham E.R."/>
            <person name="Hildebrandt E.N."/>
            <person name="Ho J.H."/>
            <person name="Hogan G.M."/>
            <person name="Hohenstein V.G."/>
            <person name="Holz N.A."/>
            <person name="Huang V.J."/>
            <person name="Hufford E.L."/>
            <person name="Hynes P.M."/>
            <person name="Jackson A.S."/>
            <person name="Jansen E.C."/>
            <person name="Jarvik J."/>
            <person name="Jasinto P.G."/>
            <person name="Jordan T.C."/>
            <person name="Kasza T."/>
            <person name="Katelyn M.A."/>
            <person name="Kelsey J.S."/>
            <person name="Kerrigan L.A."/>
            <person name="Khaw D."/>
            <person name="Kim J."/>
            <person name="Knutter J.Z."/>
            <person name="Ko C.C."/>
            <person name="Larkin G.V."/>
            <person name="Laroche J.R."/>
            <person name="Latif A."/>
            <person name="Leuba K.D."/>
            <person name="Leuba S.I."/>
            <person name="Lewis L.O."/>
            <person name="Loesser-Casey K.E."/>
            <person name="Long C.A."/>
            <person name="Lopez A.J."/>
            <person name="Lowery N."/>
            <person name="Lu T.Q."/>
            <person name="Mac V."/>
            <person name="Masters I.R."/>
            <person name="McCloud J.J."/>
            <person name="McDonough M.J."/>
            <person name="Medenbach A.J."/>
            <person name="Menon A."/>
            <person name="Miller R."/>
            <person name="Morgan B.K."/>
            <person name="Ng P.C."/>
            <person name="Nguyen E."/>
            <person name="Nguyen K.T."/>
            <person name="Nguyen E.T."/>
            <person name="Nicholson K.M."/>
            <person name="Parnell L.A."/>
            <person name="Peirce C.E."/>
            <person name="Perz A.M."/>
            <person name="Peterson L.J."/>
            <person name="Pferdehirt R.E."/>
            <person name="Philip S.V."/>
            <person name="Pogliano K."/>
            <person name="Pogliano J."/>
            <person name="Polley T."/>
            <person name="Puopolo E.J."/>
            <person name="Rabinowitz H.S."/>
            <person name="Resiss M.J."/>
            <person name="Rhyan C.N."/>
            <person name="Robinson Y.M."/>
            <person name="Rodriguez L.L."/>
            <person name="Rose A.C."/>
            <person name="Rubin J.D."/>
            <person name="Ruby J.A."/>
            <person name="Saha M.S."/>
            <person name="Sandoz J.W."/>
            <person name="Savitskaya J."/>
            <person name="Schipper D.J."/>
            <person name="Schnitzler C.E."/>
            <person name="Schott A.R."/>
            <person name="Segal J.B."/>
            <person name="Shaffer C.D."/>
            <person name="Sheldon K.E."/>
            <person name="Shepard E.M."/>
            <person name="Shepardson J.W."/>
            <person name="Shroff M.K."/>
            <person name="Simmons J.M."/>
            <person name="Simms E.F."/>
            <person name="Simpson B.M."/>
            <person name="Sinclair K.M."/>
            <person name="Sjoholm R.L."/>
            <person name="Slette I.J."/>
            <person name="Spaulding B.C."/>
            <person name="Straub C.L."/>
            <person name="Stukey J."/>
            <person name="Sughrue T."/>
            <person name="Tang T.Y."/>
            <person name="Tatyana L.M."/>
            <person name="Taylor S.B."/>
            <person name="Taylor B.J."/>
            <person name="Temple L.M."/>
            <person name="Thompson J.V."/>
            <person name="Tokarz M.P."/>
            <person name="Trapani S.E."/>
            <person name="Troum A.P."/>
            <person name="Tsay J."/>
            <person name="Tubbs A.T."/>
            <person name="Walton J.M."/>
            <person name="Wang D.H."/>
            <person name="Wang H."/>
            <person name="Warner J.R."/>
            <person name="Weisser E.G."/>
            <person name="Wendler S.C."/>
            <person name="Weston-Hafer K.A."/>
            <person name="Whelan H.M."/>
            <person name="Williamson K.E."/>
            <person name="Willis A.N."/>
            <person name="Wirtshafter H.S."/>
            <person name="Wong T.W."/>
            <person name="Wu P."/>
            <person name="Yang Y."/>
            <person name="Yee B.C."/>
            <person name="Zaidins D.A."/>
            <person name="Zhang B."/>
            <person name="Zuniga M.Y."/>
            <person name="Hendrix R.W."/>
            <person name="Hatfull G.F."/>
        </authorList>
    </citation>
    <scope>NUCLEOTIDE SEQUENCE [LARGE SCALE GENOMIC DNA]</scope>
</reference>
<feature type="compositionally biased region" description="Basic and acidic residues" evidence="1">
    <location>
        <begin position="19"/>
        <end position="34"/>
    </location>
</feature>
<dbReference type="Proteomes" id="UP000001391">
    <property type="component" value="Segment"/>
</dbReference>
<evidence type="ECO:0000313" key="3">
    <source>
        <dbReference type="Proteomes" id="UP000001391"/>
    </source>
</evidence>
<proteinExistence type="predicted"/>
<dbReference type="EMBL" id="GQ303262">
    <property type="protein sequence ID" value="ACU41590.1"/>
    <property type="molecule type" value="Genomic_DNA"/>
</dbReference>
<gene>
    <name evidence="2" type="primary">62</name>
    <name evidence="2" type="ORF">LRRHOOD_62</name>
</gene>
<sequence length="34" mass="3741">MAGPVGTSPREAGDGCEATPERRDVEGEIRRERR</sequence>
<evidence type="ECO:0000313" key="2">
    <source>
        <dbReference type="EMBL" id="ACU41590.1"/>
    </source>
</evidence>
<organism evidence="2 3">
    <name type="scientific">Mycobacterium phage LRRHood</name>
    <dbReference type="NCBI Taxonomy" id="663556"/>
    <lineage>
        <taxon>Viruses</taxon>
        <taxon>Duplodnaviria</taxon>
        <taxon>Heunggongvirae</taxon>
        <taxon>Uroviricota</taxon>
        <taxon>Caudoviricetes</taxon>
        <taxon>Ceeclamvirinae</taxon>
        <taxon>Bixzunavirus</taxon>
        <taxon>Bixzunavirus Bxz1</taxon>
    </lineage>
</organism>
<name>C9DBH2_9CAUD</name>
<feature type="region of interest" description="Disordered" evidence="1">
    <location>
        <begin position="1"/>
        <end position="34"/>
    </location>
</feature>
<protein>
    <submittedName>
        <fullName evidence="2">Uncharacterized protein</fullName>
    </submittedName>
</protein>
<accession>C9DBH2</accession>
<evidence type="ECO:0000256" key="1">
    <source>
        <dbReference type="SAM" id="MobiDB-lite"/>
    </source>
</evidence>